<dbReference type="Proteomes" id="UP000749646">
    <property type="component" value="Unassembled WGS sequence"/>
</dbReference>
<name>A0A9P6LU09_9FUNG</name>
<evidence type="ECO:0000313" key="2">
    <source>
        <dbReference type="Proteomes" id="UP000749646"/>
    </source>
</evidence>
<sequence>MAAHTKRQVQMMLGTFAKIITESEVEPQDRLLLKPARQLNVTSGQDQDFGADGGTYQQLRDEDFDPREYNERGYALRSSIRCDGFRIQLLVYKIKELNGVRCKRYPESVLPNRLTSVVAGVGDFLTEVRNVLQSDQDIADLWDCNPKEMKILGLDPGQTFAVGAFALLPQDRPISESSENNTKIP</sequence>
<keyword evidence="2" id="KW-1185">Reference proteome</keyword>
<dbReference type="OrthoDB" id="2441991at2759"/>
<proteinExistence type="predicted"/>
<dbReference type="EMBL" id="JAAAHW010009412">
    <property type="protein sequence ID" value="KAF9941418.1"/>
    <property type="molecule type" value="Genomic_DNA"/>
</dbReference>
<accession>A0A9P6LU09</accession>
<protein>
    <submittedName>
        <fullName evidence="1">Uncharacterized protein</fullName>
    </submittedName>
</protein>
<evidence type="ECO:0000313" key="1">
    <source>
        <dbReference type="EMBL" id="KAF9941418.1"/>
    </source>
</evidence>
<reference evidence="1" key="1">
    <citation type="journal article" date="2020" name="Fungal Divers.">
        <title>Resolving the Mortierellaceae phylogeny through synthesis of multi-gene phylogenetics and phylogenomics.</title>
        <authorList>
            <person name="Vandepol N."/>
            <person name="Liber J."/>
            <person name="Desiro A."/>
            <person name="Na H."/>
            <person name="Kennedy M."/>
            <person name="Barry K."/>
            <person name="Grigoriev I.V."/>
            <person name="Miller A.N."/>
            <person name="O'Donnell K."/>
            <person name="Stajich J.E."/>
            <person name="Bonito G."/>
        </authorList>
    </citation>
    <scope>NUCLEOTIDE SEQUENCE</scope>
    <source>
        <strain evidence="1">MES-2147</strain>
    </source>
</reference>
<organism evidence="1 2">
    <name type="scientific">Modicella reniformis</name>
    <dbReference type="NCBI Taxonomy" id="1440133"/>
    <lineage>
        <taxon>Eukaryota</taxon>
        <taxon>Fungi</taxon>
        <taxon>Fungi incertae sedis</taxon>
        <taxon>Mucoromycota</taxon>
        <taxon>Mortierellomycotina</taxon>
        <taxon>Mortierellomycetes</taxon>
        <taxon>Mortierellales</taxon>
        <taxon>Mortierellaceae</taxon>
        <taxon>Modicella</taxon>
    </lineage>
</organism>
<dbReference type="AlphaFoldDB" id="A0A9P6LU09"/>
<gene>
    <name evidence="1" type="ORF">BGZ65_003517</name>
</gene>
<comment type="caution">
    <text evidence="1">The sequence shown here is derived from an EMBL/GenBank/DDBJ whole genome shotgun (WGS) entry which is preliminary data.</text>
</comment>